<proteinExistence type="predicted"/>
<accession>A0ABD5QDP7</accession>
<gene>
    <name evidence="1" type="ORF">ACFPFO_05135</name>
</gene>
<evidence type="ECO:0000313" key="2">
    <source>
        <dbReference type="Proteomes" id="UP001595925"/>
    </source>
</evidence>
<dbReference type="RefSeq" id="WP_224828542.1">
    <property type="nucleotide sequence ID" value="NZ_JAIVEF010000007.1"/>
</dbReference>
<comment type="caution">
    <text evidence="1">The sequence shown here is derived from an EMBL/GenBank/DDBJ whole genome shotgun (WGS) entry which is preliminary data.</text>
</comment>
<protein>
    <submittedName>
        <fullName evidence="1">Uncharacterized protein</fullName>
    </submittedName>
</protein>
<dbReference type="EMBL" id="JBHSJG010000018">
    <property type="protein sequence ID" value="MFC4987157.1"/>
    <property type="molecule type" value="Genomic_DNA"/>
</dbReference>
<name>A0ABD5QDP7_9EURY</name>
<dbReference type="Proteomes" id="UP001595925">
    <property type="component" value="Unassembled WGS sequence"/>
</dbReference>
<dbReference type="AlphaFoldDB" id="A0ABD5QDP7"/>
<sequence length="215" mass="25171">MPKHGYERIWFDEITTEGKFPRGALTMDVVFEDDAGNEYVWTPKWEEMQNLYSTAERVEELNEGGGEYLEELKALQRFSGPTIIRLAKCISNHTSRSGVEKKLNDETVIGKETADREQVAQIFTEADLPAPEYPRKFTMSNRWRLIRDHLQQLNEEDYQNIIDVIEVMVHRNRHVDAEDRRRTIIEEMNKVLTYENMEITIEGKVKLIGSEFDEG</sequence>
<keyword evidence="2" id="KW-1185">Reference proteome</keyword>
<reference evidence="1 2" key="1">
    <citation type="journal article" date="2019" name="Int. J. Syst. Evol. Microbiol.">
        <title>The Global Catalogue of Microorganisms (GCM) 10K type strain sequencing project: providing services to taxonomists for standard genome sequencing and annotation.</title>
        <authorList>
            <consortium name="The Broad Institute Genomics Platform"/>
            <consortium name="The Broad Institute Genome Sequencing Center for Infectious Disease"/>
            <person name="Wu L."/>
            <person name="Ma J."/>
        </authorList>
    </citation>
    <scope>NUCLEOTIDE SEQUENCE [LARGE SCALE GENOMIC DNA]</scope>
    <source>
        <strain evidence="1 2">CGMCC 1.15824</strain>
    </source>
</reference>
<organism evidence="1 2">
    <name type="scientific">Saliphagus infecundisoli</name>
    <dbReference type="NCBI Taxonomy" id="1849069"/>
    <lineage>
        <taxon>Archaea</taxon>
        <taxon>Methanobacteriati</taxon>
        <taxon>Methanobacteriota</taxon>
        <taxon>Stenosarchaea group</taxon>
        <taxon>Halobacteria</taxon>
        <taxon>Halobacteriales</taxon>
        <taxon>Natrialbaceae</taxon>
        <taxon>Saliphagus</taxon>
    </lineage>
</organism>
<evidence type="ECO:0000313" key="1">
    <source>
        <dbReference type="EMBL" id="MFC4987157.1"/>
    </source>
</evidence>